<dbReference type="SUPFAM" id="SSF54001">
    <property type="entry name" value="Cysteine proteinases"/>
    <property type="match status" value="1"/>
</dbReference>
<feature type="signal peptide" evidence="2">
    <location>
        <begin position="1"/>
        <end position="32"/>
    </location>
</feature>
<organism evidence="4 5">
    <name type="scientific">Candidatus Merdiplasma excrementigallinarum</name>
    <dbReference type="NCBI Taxonomy" id="2840864"/>
    <lineage>
        <taxon>Bacteria</taxon>
        <taxon>Bacillati</taxon>
        <taxon>Bacillota</taxon>
        <taxon>Clostridia</taxon>
        <taxon>Lachnospirales</taxon>
        <taxon>Lachnospiraceae</taxon>
        <taxon>Lachnospiraceae incertae sedis</taxon>
        <taxon>Candidatus Merdiplasma</taxon>
    </lineage>
</organism>
<reference evidence="4" key="1">
    <citation type="submission" date="2020-10" db="EMBL/GenBank/DDBJ databases">
        <authorList>
            <person name="Gilroy R."/>
        </authorList>
    </citation>
    <scope>NUCLEOTIDE SEQUENCE</scope>
    <source>
        <strain evidence="4">ChiBcec6-7307</strain>
    </source>
</reference>
<dbReference type="Pfam" id="PF18560">
    <property type="entry name" value="Lectin_like"/>
    <property type="match status" value="1"/>
</dbReference>
<dbReference type="InterPro" id="IPR013128">
    <property type="entry name" value="Peptidase_C1A"/>
</dbReference>
<reference evidence="4" key="2">
    <citation type="journal article" date="2021" name="PeerJ">
        <title>Extensive microbial diversity within the chicken gut microbiome revealed by metagenomics and culture.</title>
        <authorList>
            <person name="Gilroy R."/>
            <person name="Ravi A."/>
            <person name="Getino M."/>
            <person name="Pursley I."/>
            <person name="Horton D.L."/>
            <person name="Alikhan N.F."/>
            <person name="Baker D."/>
            <person name="Gharbi K."/>
            <person name="Hall N."/>
            <person name="Watson M."/>
            <person name="Adriaenssens E.M."/>
            <person name="Foster-Nyarko E."/>
            <person name="Jarju S."/>
            <person name="Secka A."/>
            <person name="Antonio M."/>
            <person name="Oren A."/>
            <person name="Chaudhuri R.R."/>
            <person name="La Ragione R."/>
            <person name="Hildebrand F."/>
            <person name="Pallen M.J."/>
        </authorList>
    </citation>
    <scope>NUCLEOTIDE SEQUENCE</scope>
    <source>
        <strain evidence="4">ChiBcec6-7307</strain>
    </source>
</reference>
<feature type="domain" description="Peptidase C1A papain C-terminal" evidence="3">
    <location>
        <begin position="76"/>
        <end position="296"/>
    </location>
</feature>
<dbReference type="GO" id="GO:0008234">
    <property type="term" value="F:cysteine-type peptidase activity"/>
    <property type="evidence" value="ECO:0007669"/>
    <property type="project" value="InterPro"/>
</dbReference>
<evidence type="ECO:0000256" key="2">
    <source>
        <dbReference type="SAM" id="SignalP"/>
    </source>
</evidence>
<feature type="chain" id="PRO_5038438848" evidence="2">
    <location>
        <begin position="33"/>
        <end position="474"/>
    </location>
</feature>
<comment type="caution">
    <text evidence="4">The sequence shown here is derived from an EMBL/GenBank/DDBJ whole genome shotgun (WGS) entry which is preliminary data.</text>
</comment>
<dbReference type="SMART" id="SM00645">
    <property type="entry name" value="Pept_C1"/>
    <property type="match status" value="1"/>
</dbReference>
<dbReference type="GO" id="GO:0006508">
    <property type="term" value="P:proteolysis"/>
    <property type="evidence" value="ECO:0007669"/>
    <property type="project" value="InterPro"/>
</dbReference>
<dbReference type="InterPro" id="IPR038765">
    <property type="entry name" value="Papain-like_cys_pep_sf"/>
</dbReference>
<dbReference type="PANTHER" id="PTHR12411">
    <property type="entry name" value="CYSTEINE PROTEASE FAMILY C1-RELATED"/>
    <property type="match status" value="1"/>
</dbReference>
<evidence type="ECO:0000313" key="5">
    <source>
        <dbReference type="Proteomes" id="UP000886889"/>
    </source>
</evidence>
<dbReference type="InterPro" id="IPR040528">
    <property type="entry name" value="Lectin-like"/>
</dbReference>
<dbReference type="Pfam" id="PF00112">
    <property type="entry name" value="Peptidase_C1"/>
    <property type="match status" value="1"/>
</dbReference>
<dbReference type="InterPro" id="IPR000668">
    <property type="entry name" value="Peptidase_C1A_C"/>
</dbReference>
<accession>A0A9D1T9W2</accession>
<evidence type="ECO:0000259" key="3">
    <source>
        <dbReference type="SMART" id="SM00645"/>
    </source>
</evidence>
<comment type="similarity">
    <text evidence="1">Belongs to the peptidase C1 family.</text>
</comment>
<dbReference type="AlphaFoldDB" id="A0A9D1T9W2"/>
<keyword evidence="2" id="KW-0732">Signal</keyword>
<sequence length="474" mass="53416">MKIQNRKLNRTAALWLGACLFAGGFQASAVLAEETEGYLPERQEETALPAAGEGFFQAEETEPVLPAAGSWLPKELPARYDAREEGKTPVVKSQGSLGTCWALVVTSALEAALMPQEHLIFSADHMSLNNGFEITQNEGGDYMMAMAYLSGWYGPVLEEEDPYGDGYSPEGLNARVHVQEMQLLEGMSGQEIKEMIYRYGPVQTSLYLDRKTTSRALDYYREETAAYYVPQEEKPIHDVLILGWDDTYPKENFKIQPDQDGAYICQNSWGEDFGEDGIFYVSYQDANIARGGVAYTGIEPADNYHRIYQTDVCGWQGQQGYETESCYFANVYTAEEEENLEAVGFYATDSYTSYEVYVVRDFADETSFEKMEWVQSGWQKNSGYYTVKLEEPVELNRGERFAVAVKITTPGADKPVAVELEKDRYTRTVTLEGKEGYLSLYGEVWEFTEEKFGTNVCLKAYTSLRKGEESGNGR</sequence>
<evidence type="ECO:0000313" key="4">
    <source>
        <dbReference type="EMBL" id="HIV24042.1"/>
    </source>
</evidence>
<gene>
    <name evidence="4" type="ORF">IAC80_08930</name>
</gene>
<dbReference type="EMBL" id="DVOS01000074">
    <property type="protein sequence ID" value="HIV24042.1"/>
    <property type="molecule type" value="Genomic_DNA"/>
</dbReference>
<dbReference type="Proteomes" id="UP000886889">
    <property type="component" value="Unassembled WGS sequence"/>
</dbReference>
<proteinExistence type="inferred from homology"/>
<name>A0A9D1T9W2_9FIRM</name>
<dbReference type="CDD" id="cd02619">
    <property type="entry name" value="Peptidase_C1"/>
    <property type="match status" value="1"/>
</dbReference>
<evidence type="ECO:0000256" key="1">
    <source>
        <dbReference type="ARBA" id="ARBA00008455"/>
    </source>
</evidence>
<protein>
    <submittedName>
        <fullName evidence="4">Peptidase C1</fullName>
    </submittedName>
</protein>
<dbReference type="Gene3D" id="3.90.70.10">
    <property type="entry name" value="Cysteine proteinases"/>
    <property type="match status" value="1"/>
</dbReference>